<dbReference type="Proteomes" id="UP000195221">
    <property type="component" value="Unassembled WGS sequence"/>
</dbReference>
<protein>
    <recommendedName>
        <fullName evidence="1">Alginate export domain-containing protein</fullName>
    </recommendedName>
</protein>
<reference evidence="2 3" key="1">
    <citation type="submission" date="2017-03" db="EMBL/GenBank/DDBJ databases">
        <title>Genome analysis of strain PAMC 26577.</title>
        <authorList>
            <person name="Oh H.-M."/>
            <person name="Yang J.-A."/>
        </authorList>
    </citation>
    <scope>NUCLEOTIDE SEQUENCE [LARGE SCALE GENOMIC DNA]</scope>
    <source>
        <strain evidence="2 3">PAMC 26577</strain>
    </source>
</reference>
<evidence type="ECO:0000259" key="1">
    <source>
        <dbReference type="Pfam" id="PF13372"/>
    </source>
</evidence>
<dbReference type="InterPro" id="IPR025388">
    <property type="entry name" value="Alginate_export_dom"/>
</dbReference>
<name>A0A242MNS0_CABSO</name>
<comment type="caution">
    <text evidence="2">The sequence shown here is derived from an EMBL/GenBank/DDBJ whole genome shotgun (WGS) entry which is preliminary data.</text>
</comment>
<proteinExistence type="predicted"/>
<sequence>MFETGNVGEKTIGAWAVGSLFGCTQNSLWTPRFGLQVEAASGDRHLNDGRVETFNPLFPNCY</sequence>
<dbReference type="EMBL" id="NBTZ01000083">
    <property type="protein sequence ID" value="OTP72841.1"/>
    <property type="molecule type" value="Genomic_DNA"/>
</dbReference>
<evidence type="ECO:0000313" key="2">
    <source>
        <dbReference type="EMBL" id="OTP72841.1"/>
    </source>
</evidence>
<dbReference type="AlphaFoldDB" id="A0A242MNS0"/>
<organism evidence="2 3">
    <name type="scientific">Caballeronia sordidicola</name>
    <name type="common">Burkholderia sordidicola</name>
    <dbReference type="NCBI Taxonomy" id="196367"/>
    <lineage>
        <taxon>Bacteria</taxon>
        <taxon>Pseudomonadati</taxon>
        <taxon>Pseudomonadota</taxon>
        <taxon>Betaproteobacteria</taxon>
        <taxon>Burkholderiales</taxon>
        <taxon>Burkholderiaceae</taxon>
        <taxon>Caballeronia</taxon>
    </lineage>
</organism>
<dbReference type="Pfam" id="PF13372">
    <property type="entry name" value="Alginate_exp"/>
    <property type="match status" value="1"/>
</dbReference>
<accession>A0A242MNS0</accession>
<evidence type="ECO:0000313" key="3">
    <source>
        <dbReference type="Proteomes" id="UP000195221"/>
    </source>
</evidence>
<feature type="domain" description="Alginate export" evidence="1">
    <location>
        <begin position="2"/>
        <end position="62"/>
    </location>
</feature>
<gene>
    <name evidence="2" type="ORF">PAMC26577_19760</name>
</gene>